<keyword evidence="2" id="KW-1185">Reference proteome</keyword>
<dbReference type="Proteomes" id="UP000015105">
    <property type="component" value="Chromosome 1D"/>
</dbReference>
<reference evidence="2" key="1">
    <citation type="journal article" date="2014" name="Science">
        <title>Ancient hybridizations among the ancestral genomes of bread wheat.</title>
        <authorList>
            <consortium name="International Wheat Genome Sequencing Consortium,"/>
            <person name="Marcussen T."/>
            <person name="Sandve S.R."/>
            <person name="Heier L."/>
            <person name="Spannagl M."/>
            <person name="Pfeifer M."/>
            <person name="Jakobsen K.S."/>
            <person name="Wulff B.B."/>
            <person name="Steuernagel B."/>
            <person name="Mayer K.F."/>
            <person name="Olsen O.A."/>
        </authorList>
    </citation>
    <scope>NUCLEOTIDE SEQUENCE [LARGE SCALE GENOMIC DNA]</scope>
    <source>
        <strain evidence="2">cv. AL8/78</strain>
    </source>
</reference>
<sequence length="40" mass="4807">MSIHCPRCRCYWKHRLECHSASTGEGFGWGFYYREQFCSS</sequence>
<dbReference type="EnsemblPlants" id="AET1Gv20815300.14">
    <property type="protein sequence ID" value="AET1Gv20815300.14"/>
    <property type="gene ID" value="AET1Gv20815300"/>
</dbReference>
<reference evidence="1" key="5">
    <citation type="journal article" date="2021" name="G3 (Bethesda)">
        <title>Aegilops tauschii genome assembly Aet v5.0 features greater sequence contiguity and improved annotation.</title>
        <authorList>
            <person name="Wang L."/>
            <person name="Zhu T."/>
            <person name="Rodriguez J.C."/>
            <person name="Deal K.R."/>
            <person name="Dubcovsky J."/>
            <person name="McGuire P.E."/>
            <person name="Lux T."/>
            <person name="Spannagl M."/>
            <person name="Mayer K.F.X."/>
            <person name="Baldrich P."/>
            <person name="Meyers B.C."/>
            <person name="Huo N."/>
            <person name="Gu Y.Q."/>
            <person name="Zhou H."/>
            <person name="Devos K.M."/>
            <person name="Bennetzen J.L."/>
            <person name="Unver T."/>
            <person name="Budak H."/>
            <person name="Gulick P.J."/>
            <person name="Galiba G."/>
            <person name="Kalapos B."/>
            <person name="Nelson D.R."/>
            <person name="Li P."/>
            <person name="You F.M."/>
            <person name="Luo M.C."/>
            <person name="Dvorak J."/>
        </authorList>
    </citation>
    <scope>NUCLEOTIDE SEQUENCE [LARGE SCALE GENOMIC DNA]</scope>
    <source>
        <strain evidence="1">cv. AL8/78</strain>
    </source>
</reference>
<reference evidence="2" key="2">
    <citation type="journal article" date="2017" name="Nat. Plants">
        <title>The Aegilops tauschii genome reveals multiple impacts of transposons.</title>
        <authorList>
            <person name="Zhao G."/>
            <person name="Zou C."/>
            <person name="Li K."/>
            <person name="Wang K."/>
            <person name="Li T."/>
            <person name="Gao L."/>
            <person name="Zhang X."/>
            <person name="Wang H."/>
            <person name="Yang Z."/>
            <person name="Liu X."/>
            <person name="Jiang W."/>
            <person name="Mao L."/>
            <person name="Kong X."/>
            <person name="Jiao Y."/>
            <person name="Jia J."/>
        </authorList>
    </citation>
    <scope>NUCLEOTIDE SEQUENCE [LARGE SCALE GENOMIC DNA]</scope>
    <source>
        <strain evidence="2">cv. AL8/78</strain>
    </source>
</reference>
<dbReference type="Gramene" id="AET1Gv20815300.14">
    <property type="protein sequence ID" value="AET1Gv20815300.14"/>
    <property type="gene ID" value="AET1Gv20815300"/>
</dbReference>
<protein>
    <submittedName>
        <fullName evidence="1">Uncharacterized protein</fullName>
    </submittedName>
</protein>
<accession>A0A452ZKF5</accession>
<dbReference type="AlphaFoldDB" id="A0A452ZKF5"/>
<reference evidence="1" key="4">
    <citation type="submission" date="2019-03" db="UniProtKB">
        <authorList>
            <consortium name="EnsemblPlants"/>
        </authorList>
    </citation>
    <scope>IDENTIFICATION</scope>
</reference>
<evidence type="ECO:0000313" key="1">
    <source>
        <dbReference type="EnsemblPlants" id="AET1Gv20815300.14"/>
    </source>
</evidence>
<name>A0A452ZKF5_AEGTS</name>
<organism evidence="1 2">
    <name type="scientific">Aegilops tauschii subsp. strangulata</name>
    <name type="common">Goatgrass</name>
    <dbReference type="NCBI Taxonomy" id="200361"/>
    <lineage>
        <taxon>Eukaryota</taxon>
        <taxon>Viridiplantae</taxon>
        <taxon>Streptophyta</taxon>
        <taxon>Embryophyta</taxon>
        <taxon>Tracheophyta</taxon>
        <taxon>Spermatophyta</taxon>
        <taxon>Magnoliopsida</taxon>
        <taxon>Liliopsida</taxon>
        <taxon>Poales</taxon>
        <taxon>Poaceae</taxon>
        <taxon>BOP clade</taxon>
        <taxon>Pooideae</taxon>
        <taxon>Triticodae</taxon>
        <taxon>Triticeae</taxon>
        <taxon>Triticinae</taxon>
        <taxon>Aegilops</taxon>
    </lineage>
</organism>
<evidence type="ECO:0000313" key="2">
    <source>
        <dbReference type="Proteomes" id="UP000015105"/>
    </source>
</evidence>
<reference evidence="1" key="3">
    <citation type="journal article" date="2017" name="Nature">
        <title>Genome sequence of the progenitor of the wheat D genome Aegilops tauschii.</title>
        <authorList>
            <person name="Luo M.C."/>
            <person name="Gu Y.Q."/>
            <person name="Puiu D."/>
            <person name="Wang H."/>
            <person name="Twardziok S.O."/>
            <person name="Deal K.R."/>
            <person name="Huo N."/>
            <person name="Zhu T."/>
            <person name="Wang L."/>
            <person name="Wang Y."/>
            <person name="McGuire P.E."/>
            <person name="Liu S."/>
            <person name="Long H."/>
            <person name="Ramasamy R.K."/>
            <person name="Rodriguez J.C."/>
            <person name="Van S.L."/>
            <person name="Yuan L."/>
            <person name="Wang Z."/>
            <person name="Xia Z."/>
            <person name="Xiao L."/>
            <person name="Anderson O.D."/>
            <person name="Ouyang S."/>
            <person name="Liang Y."/>
            <person name="Zimin A.V."/>
            <person name="Pertea G."/>
            <person name="Qi P."/>
            <person name="Bennetzen J.L."/>
            <person name="Dai X."/>
            <person name="Dawson M.W."/>
            <person name="Muller H.G."/>
            <person name="Kugler K."/>
            <person name="Rivarola-Duarte L."/>
            <person name="Spannagl M."/>
            <person name="Mayer K.F.X."/>
            <person name="Lu F.H."/>
            <person name="Bevan M.W."/>
            <person name="Leroy P."/>
            <person name="Li P."/>
            <person name="You F.M."/>
            <person name="Sun Q."/>
            <person name="Liu Z."/>
            <person name="Lyons E."/>
            <person name="Wicker T."/>
            <person name="Salzberg S.L."/>
            <person name="Devos K.M."/>
            <person name="Dvorak J."/>
        </authorList>
    </citation>
    <scope>NUCLEOTIDE SEQUENCE [LARGE SCALE GENOMIC DNA]</scope>
    <source>
        <strain evidence="1">cv. AL8/78</strain>
    </source>
</reference>
<proteinExistence type="predicted"/>